<dbReference type="EC" id="3.1.4.46" evidence="1"/>
<dbReference type="InterPro" id="IPR017946">
    <property type="entry name" value="PLC-like_Pdiesterase_TIM-brl"/>
</dbReference>
<keyword evidence="7" id="KW-1185">Reference proteome</keyword>
<dbReference type="InterPro" id="IPR030395">
    <property type="entry name" value="GP_PDE_dom"/>
</dbReference>
<dbReference type="SUPFAM" id="SSF51695">
    <property type="entry name" value="PLC-like phosphodiesterases"/>
    <property type="match status" value="1"/>
</dbReference>
<sequence length="304" mass="32239">MAGPGLLTQRRGAGVLQAAAPLVAERELQQTSWLADGSVGARTLLSQSEDRLPAIALGGHRGMGENLVGKEQGDLRPRRFRENTVRSFVQAAQAGASFVEFDVQVTADGVPPWAVREDDDLPTLAEVFKGVPESVGFDIEVKMTTPDNLPAAPAAEVERMVSAILATVDRVAAYSSRTIVFTSFDPDVCRVLRARQARCPVMFLSGGGAYAHVDARRTSVPGAVAWALEAGLQGLVLEAGSVQAQPEAVAAARRKGLMVLTYGLQNNDPAWVRRQAHLGVHAVIVDDVERIAAALHLTPVPAAA</sequence>
<reference evidence="6 7" key="1">
    <citation type="journal article" date="2024" name="Nat. Commun.">
        <title>Phylogenomics reveals the evolutionary origins of lichenization in chlorophyte algae.</title>
        <authorList>
            <person name="Puginier C."/>
            <person name="Libourel C."/>
            <person name="Otte J."/>
            <person name="Skaloud P."/>
            <person name="Haon M."/>
            <person name="Grisel S."/>
            <person name="Petersen M."/>
            <person name="Berrin J.G."/>
            <person name="Delaux P.M."/>
            <person name="Dal Grande F."/>
            <person name="Keller J."/>
        </authorList>
    </citation>
    <scope>NUCLEOTIDE SEQUENCE [LARGE SCALE GENOMIC DNA]</scope>
    <source>
        <strain evidence="6 7">SAG 245.80</strain>
    </source>
</reference>
<evidence type="ECO:0000313" key="6">
    <source>
        <dbReference type="EMBL" id="KAK9820993.1"/>
    </source>
</evidence>
<protein>
    <recommendedName>
        <fullName evidence="1">glycerophosphodiester phosphodiesterase</fullName>
        <ecNumber evidence="1">3.1.4.46</ecNumber>
    </recommendedName>
</protein>
<gene>
    <name evidence="6" type="ORF">WJX81_005568</name>
</gene>
<dbReference type="GO" id="GO:0008889">
    <property type="term" value="F:glycerophosphodiester phosphodiesterase activity"/>
    <property type="evidence" value="ECO:0007669"/>
    <property type="project" value="UniProtKB-EC"/>
</dbReference>
<dbReference type="Proteomes" id="UP001445335">
    <property type="component" value="Unassembled WGS sequence"/>
</dbReference>
<evidence type="ECO:0000256" key="3">
    <source>
        <dbReference type="ARBA" id="ARBA00022801"/>
    </source>
</evidence>
<proteinExistence type="predicted"/>
<keyword evidence="2" id="KW-0319">Glycerol metabolism</keyword>
<dbReference type="PROSITE" id="PS51704">
    <property type="entry name" value="GP_PDE"/>
    <property type="match status" value="1"/>
</dbReference>
<accession>A0AAW1QI97</accession>
<dbReference type="Pfam" id="PF03009">
    <property type="entry name" value="GDPD"/>
    <property type="match status" value="2"/>
</dbReference>
<dbReference type="PANTHER" id="PTHR22958:SF1">
    <property type="entry name" value="GLYCEROPHOSPHOCHOLINE PHOSPHODIESTERASE GPCPD1"/>
    <property type="match status" value="1"/>
</dbReference>
<feature type="domain" description="GP-PDE" evidence="5">
    <location>
        <begin position="1"/>
        <end position="295"/>
    </location>
</feature>
<evidence type="ECO:0000256" key="1">
    <source>
        <dbReference type="ARBA" id="ARBA00012247"/>
    </source>
</evidence>
<evidence type="ECO:0000313" key="7">
    <source>
        <dbReference type="Proteomes" id="UP001445335"/>
    </source>
</evidence>
<evidence type="ECO:0000256" key="2">
    <source>
        <dbReference type="ARBA" id="ARBA00022798"/>
    </source>
</evidence>
<name>A0AAW1QI97_9CHLO</name>
<dbReference type="InterPro" id="IPR051578">
    <property type="entry name" value="GDPD"/>
</dbReference>
<organism evidence="6 7">
    <name type="scientific">Elliptochloris bilobata</name>
    <dbReference type="NCBI Taxonomy" id="381761"/>
    <lineage>
        <taxon>Eukaryota</taxon>
        <taxon>Viridiplantae</taxon>
        <taxon>Chlorophyta</taxon>
        <taxon>core chlorophytes</taxon>
        <taxon>Trebouxiophyceae</taxon>
        <taxon>Trebouxiophyceae incertae sedis</taxon>
        <taxon>Elliptochloris clade</taxon>
        <taxon>Elliptochloris</taxon>
    </lineage>
</organism>
<evidence type="ECO:0000259" key="5">
    <source>
        <dbReference type="PROSITE" id="PS51704"/>
    </source>
</evidence>
<dbReference type="EMBL" id="JALJOU010000109">
    <property type="protein sequence ID" value="KAK9820993.1"/>
    <property type="molecule type" value="Genomic_DNA"/>
</dbReference>
<dbReference type="GO" id="GO:0046475">
    <property type="term" value="P:glycerophospholipid catabolic process"/>
    <property type="evidence" value="ECO:0007669"/>
    <property type="project" value="TreeGrafter"/>
</dbReference>
<dbReference type="PANTHER" id="PTHR22958">
    <property type="entry name" value="GLYCEROPHOSPHORYL DIESTER PHOSPHODIESTERASE"/>
    <property type="match status" value="1"/>
</dbReference>
<dbReference type="GO" id="GO:0006071">
    <property type="term" value="P:glycerol metabolic process"/>
    <property type="evidence" value="ECO:0007669"/>
    <property type="project" value="UniProtKB-KW"/>
</dbReference>
<dbReference type="Gene3D" id="3.20.20.190">
    <property type="entry name" value="Phosphatidylinositol (PI) phosphodiesterase"/>
    <property type="match status" value="2"/>
</dbReference>
<keyword evidence="3" id="KW-0378">Hydrolase</keyword>
<dbReference type="AlphaFoldDB" id="A0AAW1QI97"/>
<comment type="caution">
    <text evidence="6">The sequence shown here is derived from an EMBL/GenBank/DDBJ whole genome shotgun (WGS) entry which is preliminary data.</text>
</comment>
<evidence type="ECO:0000256" key="4">
    <source>
        <dbReference type="ARBA" id="ARBA00047512"/>
    </source>
</evidence>
<comment type="catalytic activity">
    <reaction evidence="4">
        <text>a sn-glycero-3-phosphodiester + H2O = an alcohol + sn-glycerol 3-phosphate + H(+)</text>
        <dbReference type="Rhea" id="RHEA:12969"/>
        <dbReference type="ChEBI" id="CHEBI:15377"/>
        <dbReference type="ChEBI" id="CHEBI:15378"/>
        <dbReference type="ChEBI" id="CHEBI:30879"/>
        <dbReference type="ChEBI" id="CHEBI:57597"/>
        <dbReference type="ChEBI" id="CHEBI:83408"/>
        <dbReference type="EC" id="3.1.4.46"/>
    </reaction>
</comment>